<dbReference type="Pfam" id="PF00226">
    <property type="entry name" value="DnaJ"/>
    <property type="match status" value="1"/>
</dbReference>
<evidence type="ECO:0000256" key="5">
    <source>
        <dbReference type="ARBA" id="ARBA00022833"/>
    </source>
</evidence>
<keyword evidence="10" id="KW-1185">Reference proteome</keyword>
<dbReference type="CDD" id="cd06257">
    <property type="entry name" value="DnaJ"/>
    <property type="match status" value="1"/>
</dbReference>
<evidence type="ECO:0000256" key="1">
    <source>
        <dbReference type="ARBA" id="ARBA00022490"/>
    </source>
</evidence>
<keyword evidence="6" id="KW-0238">DNA-binding</keyword>
<feature type="domain" description="J" evidence="8">
    <location>
        <begin position="7"/>
        <end position="72"/>
    </location>
</feature>
<evidence type="ECO:0000256" key="7">
    <source>
        <dbReference type="ARBA" id="ARBA00023186"/>
    </source>
</evidence>
<name>A0A7J0BKT2_9BACT</name>
<dbReference type="GO" id="GO:0005737">
    <property type="term" value="C:cytoplasm"/>
    <property type="evidence" value="ECO:0007669"/>
    <property type="project" value="TreeGrafter"/>
</dbReference>
<keyword evidence="1" id="KW-0963">Cytoplasm</keyword>
<protein>
    <submittedName>
        <fullName evidence="9">Molecular chaperone DnaJ</fullName>
    </submittedName>
</protein>
<dbReference type="FunFam" id="2.60.260.20:FF:000005">
    <property type="entry name" value="Chaperone protein dnaJ 1, mitochondrial"/>
    <property type="match status" value="1"/>
</dbReference>
<evidence type="ECO:0000313" key="9">
    <source>
        <dbReference type="EMBL" id="GFM33674.1"/>
    </source>
</evidence>
<keyword evidence="2" id="KW-0479">Metal-binding</keyword>
<evidence type="ECO:0000256" key="3">
    <source>
        <dbReference type="ARBA" id="ARBA00022737"/>
    </source>
</evidence>
<evidence type="ECO:0000313" key="10">
    <source>
        <dbReference type="Proteomes" id="UP000503840"/>
    </source>
</evidence>
<organism evidence="9 10">
    <name type="scientific">Desulfovibrio subterraneus</name>
    <dbReference type="NCBI Taxonomy" id="2718620"/>
    <lineage>
        <taxon>Bacteria</taxon>
        <taxon>Pseudomonadati</taxon>
        <taxon>Thermodesulfobacteriota</taxon>
        <taxon>Desulfovibrionia</taxon>
        <taxon>Desulfovibrionales</taxon>
        <taxon>Desulfovibrionaceae</taxon>
        <taxon>Desulfovibrio</taxon>
    </lineage>
</organism>
<keyword evidence="3" id="KW-0677">Repeat</keyword>
<accession>A0A7J0BKT2</accession>
<dbReference type="InterPro" id="IPR001623">
    <property type="entry name" value="DnaJ_domain"/>
</dbReference>
<evidence type="ECO:0000256" key="4">
    <source>
        <dbReference type="ARBA" id="ARBA00022771"/>
    </source>
</evidence>
<reference evidence="9 10" key="1">
    <citation type="submission" date="2020-05" db="EMBL/GenBank/DDBJ databases">
        <title>Draft genome sequence of Desulfovibrio sp. strain HN2T.</title>
        <authorList>
            <person name="Ueno A."/>
            <person name="Tamazawa S."/>
            <person name="Tamamura S."/>
            <person name="Murakami T."/>
            <person name="Kiyama T."/>
            <person name="Inomata H."/>
            <person name="Amano Y."/>
            <person name="Miyakawa K."/>
            <person name="Tamaki H."/>
            <person name="Naganuma T."/>
            <person name="Kaneko K."/>
        </authorList>
    </citation>
    <scope>NUCLEOTIDE SEQUENCE [LARGE SCALE GENOMIC DNA]</scope>
    <source>
        <strain evidence="9 10">HN2</strain>
    </source>
</reference>
<dbReference type="SUPFAM" id="SSF49493">
    <property type="entry name" value="HSP40/DnaJ peptide-binding domain"/>
    <property type="match status" value="2"/>
</dbReference>
<proteinExistence type="predicted"/>
<dbReference type="InterPro" id="IPR008971">
    <property type="entry name" value="HSP40/DnaJ_pept-bd"/>
</dbReference>
<dbReference type="FunFam" id="2.60.260.20:FF:000008">
    <property type="entry name" value="Curved DNA-binding protein"/>
    <property type="match status" value="1"/>
</dbReference>
<dbReference type="Proteomes" id="UP000503840">
    <property type="component" value="Unassembled WGS sequence"/>
</dbReference>
<dbReference type="InterPro" id="IPR036869">
    <property type="entry name" value="J_dom_sf"/>
</dbReference>
<comment type="caution">
    <text evidence="9">The sequence shown here is derived from an EMBL/GenBank/DDBJ whole genome shotgun (WGS) entry which is preliminary data.</text>
</comment>
<dbReference type="AlphaFoldDB" id="A0A7J0BKT2"/>
<dbReference type="PROSITE" id="PS50076">
    <property type="entry name" value="DNAJ_2"/>
    <property type="match status" value="1"/>
</dbReference>
<dbReference type="PROSITE" id="PS00636">
    <property type="entry name" value="DNAJ_1"/>
    <property type="match status" value="1"/>
</dbReference>
<dbReference type="Pfam" id="PF01556">
    <property type="entry name" value="DnaJ_C"/>
    <property type="match status" value="1"/>
</dbReference>
<sequence>MGVEYKDYYKLLGVSRSSSKDDIAKAFKKLARQYHPDLNPNNKDAEAKFKEINEAYEVLKDEEKRKLYDQLGPNWQHGQNFQRPPGFENMNFQGGGDFSDFFETIFGGGGGFRRSGGFGADPFGGYAGGSRPRRGRDVEATLNLSLEEAYNGGRKAVTLQDAGTTKTLEVNIPAGVKDGAKIRLSGQGDKGAAGGPNGDLYLKVAIMQHHRFNLDGVNVVLDLPLAPWEAVLGATVRVPTLDGEIELNIPPGTSSGRKLRLRGKGLGSASARGDQFVRIMVKVPDSLTEKERALWESLREISGFTPRDF</sequence>
<dbReference type="SUPFAM" id="SSF46565">
    <property type="entry name" value="Chaperone J-domain"/>
    <property type="match status" value="1"/>
</dbReference>
<dbReference type="RefSeq" id="WP_174405315.1">
    <property type="nucleotide sequence ID" value="NZ_BLVO01000013.1"/>
</dbReference>
<dbReference type="EMBL" id="BLVO01000013">
    <property type="protein sequence ID" value="GFM33674.1"/>
    <property type="molecule type" value="Genomic_DNA"/>
</dbReference>
<dbReference type="PRINTS" id="PR00625">
    <property type="entry name" value="JDOMAIN"/>
</dbReference>
<dbReference type="GO" id="GO:0008270">
    <property type="term" value="F:zinc ion binding"/>
    <property type="evidence" value="ECO:0007669"/>
    <property type="project" value="UniProtKB-KW"/>
</dbReference>
<dbReference type="Gene3D" id="2.60.260.20">
    <property type="entry name" value="Urease metallochaperone UreE, N-terminal domain"/>
    <property type="match status" value="2"/>
</dbReference>
<keyword evidence="4" id="KW-0863">Zinc-finger</keyword>
<keyword evidence="5" id="KW-0862">Zinc</keyword>
<gene>
    <name evidence="9" type="ORF">DSM101010T_20390</name>
</gene>
<dbReference type="PANTHER" id="PTHR43096">
    <property type="entry name" value="DNAJ HOMOLOG 1, MITOCHONDRIAL-RELATED"/>
    <property type="match status" value="1"/>
</dbReference>
<dbReference type="CDD" id="cd10747">
    <property type="entry name" value="DnaJ_C"/>
    <property type="match status" value="1"/>
</dbReference>
<dbReference type="Gene3D" id="1.10.287.110">
    <property type="entry name" value="DnaJ domain"/>
    <property type="match status" value="1"/>
</dbReference>
<evidence type="ECO:0000256" key="2">
    <source>
        <dbReference type="ARBA" id="ARBA00022723"/>
    </source>
</evidence>
<dbReference type="GO" id="GO:0051082">
    <property type="term" value="F:unfolded protein binding"/>
    <property type="evidence" value="ECO:0007669"/>
    <property type="project" value="InterPro"/>
</dbReference>
<dbReference type="GO" id="GO:0042026">
    <property type="term" value="P:protein refolding"/>
    <property type="evidence" value="ECO:0007669"/>
    <property type="project" value="TreeGrafter"/>
</dbReference>
<evidence type="ECO:0000256" key="6">
    <source>
        <dbReference type="ARBA" id="ARBA00023125"/>
    </source>
</evidence>
<dbReference type="InterPro" id="IPR002939">
    <property type="entry name" value="DnaJ_C"/>
</dbReference>
<keyword evidence="7" id="KW-0143">Chaperone</keyword>
<dbReference type="InterPro" id="IPR018253">
    <property type="entry name" value="DnaJ_domain_CS"/>
</dbReference>
<evidence type="ECO:0000259" key="8">
    <source>
        <dbReference type="PROSITE" id="PS50076"/>
    </source>
</evidence>
<dbReference type="SMART" id="SM00271">
    <property type="entry name" value="DnaJ"/>
    <property type="match status" value="1"/>
</dbReference>
<dbReference type="PANTHER" id="PTHR43096:SF52">
    <property type="entry name" value="DNAJ HOMOLOG 1, MITOCHONDRIAL-RELATED"/>
    <property type="match status" value="1"/>
</dbReference>
<dbReference type="GO" id="GO:0003677">
    <property type="term" value="F:DNA binding"/>
    <property type="evidence" value="ECO:0007669"/>
    <property type="project" value="UniProtKB-KW"/>
</dbReference>